<dbReference type="PANTHER" id="PTHR23252:SF24">
    <property type="entry name" value="TRANSMEMBRANE PROTEIN 145"/>
    <property type="match status" value="1"/>
</dbReference>
<evidence type="ECO:0000313" key="4">
    <source>
        <dbReference type="Proteomes" id="UP000095751"/>
    </source>
</evidence>
<keyword evidence="1" id="KW-1133">Transmembrane helix</keyword>
<evidence type="ECO:0000259" key="2">
    <source>
        <dbReference type="Pfam" id="PF10192"/>
    </source>
</evidence>
<gene>
    <name evidence="3" type="ORF">FRACYDRAFT_274924</name>
</gene>
<dbReference type="Proteomes" id="UP000095751">
    <property type="component" value="Unassembled WGS sequence"/>
</dbReference>
<accession>A0A1E7FL52</accession>
<dbReference type="Pfam" id="PF10192">
    <property type="entry name" value="GPR180-TMEM145_TM"/>
    <property type="match status" value="1"/>
</dbReference>
<feature type="transmembrane region" description="Helical" evidence="1">
    <location>
        <begin position="22"/>
        <end position="44"/>
    </location>
</feature>
<name>A0A1E7FL52_9STRA</name>
<organism evidence="3 4">
    <name type="scientific">Fragilariopsis cylindrus CCMP1102</name>
    <dbReference type="NCBI Taxonomy" id="635003"/>
    <lineage>
        <taxon>Eukaryota</taxon>
        <taxon>Sar</taxon>
        <taxon>Stramenopiles</taxon>
        <taxon>Ochrophyta</taxon>
        <taxon>Bacillariophyta</taxon>
        <taxon>Bacillariophyceae</taxon>
        <taxon>Bacillariophycidae</taxon>
        <taxon>Bacillariales</taxon>
        <taxon>Bacillariaceae</taxon>
        <taxon>Fragilariopsis</taxon>
    </lineage>
</organism>
<feature type="transmembrane region" description="Helical" evidence="1">
    <location>
        <begin position="429"/>
        <end position="448"/>
    </location>
</feature>
<feature type="transmembrane region" description="Helical" evidence="1">
    <location>
        <begin position="394"/>
        <end position="417"/>
    </location>
</feature>
<evidence type="ECO:0000313" key="3">
    <source>
        <dbReference type="EMBL" id="OEU18891.1"/>
    </source>
</evidence>
<feature type="transmembrane region" description="Helical" evidence="1">
    <location>
        <begin position="323"/>
        <end position="344"/>
    </location>
</feature>
<evidence type="ECO:0000256" key="1">
    <source>
        <dbReference type="SAM" id="Phobius"/>
    </source>
</evidence>
<dbReference type="PANTHER" id="PTHR23252">
    <property type="entry name" value="INTIMAL THICKNESS RECEPTOR-RELATED"/>
    <property type="match status" value="1"/>
</dbReference>
<dbReference type="InterPro" id="IPR047831">
    <property type="entry name" value="GPR180/TMEM145"/>
</dbReference>
<dbReference type="GO" id="GO:0019236">
    <property type="term" value="P:response to pheromone"/>
    <property type="evidence" value="ECO:0007669"/>
    <property type="project" value="InterPro"/>
</dbReference>
<dbReference type="GO" id="GO:0007186">
    <property type="term" value="P:G protein-coupled receptor signaling pathway"/>
    <property type="evidence" value="ECO:0007669"/>
    <property type="project" value="InterPro"/>
</dbReference>
<keyword evidence="1" id="KW-0472">Membrane</keyword>
<sequence length="496" mass="55570">MRLEIQNAKKIPPNPAIQGGGHIFYCYLILLALFWTTCTTVVVVEGKATSGKFKLSGLDTEYVLGSFAVSPRKMGTLKVDFKSKDNYDVNKDLFVRLYRDDKWSEFKKAPSCTEKVPFSLINEPVKMKRVKGHYEGEISMELNNHKDDKTHYYYFVITDCSLEFYMHDDRIPQLSYTVTTWNDGSHVSADEHHLENLHTITFLLSGILAIILCVVIAIQLYEKSTVHAAMFWVMAAAASDAFSSMFELIHLSLYAHNGIGSYAMDAFSAHLEAVCDSLVALLLLSVAAGWTLPSDVVAVQNNASPIQKLLGGLQSPFLAIQQFNPTAILAIAIFITHIVLAQAGRMVNDDFDSYHDLEHLPGKLLMLNRIILGVFMMACCLSTRARCTPSLRGFYLQLTIIGTGWFLSLPILTFVVNTILPYHMRHRTVGIYGAILQTTGIILLSWLVTSHSTSYHKLSHLSSNKESLTDTLSRRSSGMKEDSQTWMFGKTKVRLD</sequence>
<proteinExistence type="predicted"/>
<dbReference type="EMBL" id="KV784356">
    <property type="protein sequence ID" value="OEU18891.1"/>
    <property type="molecule type" value="Genomic_DNA"/>
</dbReference>
<keyword evidence="4" id="KW-1185">Reference proteome</keyword>
<feature type="transmembrane region" description="Helical" evidence="1">
    <location>
        <begin position="200"/>
        <end position="221"/>
    </location>
</feature>
<dbReference type="InParanoid" id="A0A1E7FL52"/>
<reference evidence="3 4" key="1">
    <citation type="submission" date="2016-09" db="EMBL/GenBank/DDBJ databases">
        <title>Extensive genetic diversity and differential bi-allelic expression allows diatom success in the polar Southern Ocean.</title>
        <authorList>
            <consortium name="DOE Joint Genome Institute"/>
            <person name="Mock T."/>
            <person name="Otillar R.P."/>
            <person name="Strauss J."/>
            <person name="Dupont C."/>
            <person name="Frickenhaus S."/>
            <person name="Maumus F."/>
            <person name="Mcmullan M."/>
            <person name="Sanges R."/>
            <person name="Schmutz J."/>
            <person name="Toseland A."/>
            <person name="Valas R."/>
            <person name="Veluchamy A."/>
            <person name="Ward B.J."/>
            <person name="Allen A."/>
            <person name="Barry K."/>
            <person name="Falciatore A."/>
            <person name="Ferrante M."/>
            <person name="Fortunato A.E."/>
            <person name="Gloeckner G."/>
            <person name="Gruber A."/>
            <person name="Hipkin R."/>
            <person name="Janech M."/>
            <person name="Kroth P."/>
            <person name="Leese F."/>
            <person name="Lindquist E."/>
            <person name="Lyon B.R."/>
            <person name="Martin J."/>
            <person name="Mayer C."/>
            <person name="Parker M."/>
            <person name="Quesneville H."/>
            <person name="Raymond J."/>
            <person name="Uhlig C."/>
            <person name="Valentin K.U."/>
            <person name="Worden A.Z."/>
            <person name="Armbrust E.V."/>
            <person name="Bowler C."/>
            <person name="Green B."/>
            <person name="Moulton V."/>
            <person name="Van Oosterhout C."/>
            <person name="Grigoriev I."/>
        </authorList>
    </citation>
    <scope>NUCLEOTIDE SEQUENCE [LARGE SCALE GENOMIC DNA]</scope>
    <source>
        <strain evidence="3 4">CCMP1102</strain>
    </source>
</reference>
<dbReference type="KEGG" id="fcy:FRACYDRAFT_274924"/>
<feature type="domain" description="GPR180/TMEM145 transmembrane" evidence="2">
    <location>
        <begin position="202"/>
        <end position="444"/>
    </location>
</feature>
<dbReference type="OrthoDB" id="45670at2759"/>
<protein>
    <recommendedName>
        <fullName evidence="2">GPR180/TMEM145 transmembrane domain-containing protein</fullName>
    </recommendedName>
</protein>
<feature type="transmembrane region" description="Helical" evidence="1">
    <location>
        <begin position="364"/>
        <end position="382"/>
    </location>
</feature>
<dbReference type="InterPro" id="IPR019336">
    <property type="entry name" value="GPR180/TMEM145_TM"/>
</dbReference>
<keyword evidence="1" id="KW-0812">Transmembrane</keyword>
<dbReference type="AlphaFoldDB" id="A0A1E7FL52"/>